<dbReference type="Pfam" id="PF03323">
    <property type="entry name" value="GerA"/>
    <property type="match status" value="1"/>
</dbReference>
<dbReference type="GO" id="GO:0009847">
    <property type="term" value="P:spore germination"/>
    <property type="evidence" value="ECO:0007669"/>
    <property type="project" value="UniProtKB-UniRule"/>
</dbReference>
<evidence type="ECO:0000256" key="1">
    <source>
        <dbReference type="ARBA" id="ARBA00004141"/>
    </source>
</evidence>
<comment type="caution">
    <text evidence="6">The sequence shown here is derived from an EMBL/GenBank/DDBJ whole genome shotgun (WGS) entry which is preliminary data.</text>
</comment>
<dbReference type="GO" id="GO:0005886">
    <property type="term" value="C:plasma membrane"/>
    <property type="evidence" value="ECO:0007669"/>
    <property type="project" value="UniProtKB-SubCell"/>
</dbReference>
<evidence type="ECO:0000256" key="2">
    <source>
        <dbReference type="ARBA" id="ARBA00005278"/>
    </source>
</evidence>
<comment type="similarity">
    <text evidence="2 4">Belongs to the GerABKA family.</text>
</comment>
<gene>
    <name evidence="6" type="ORF">BKP35_05395</name>
</gene>
<dbReference type="PANTHER" id="PTHR22550:SF5">
    <property type="entry name" value="LEUCINE ZIPPER PROTEIN 4"/>
    <property type="match status" value="1"/>
</dbReference>
<protein>
    <recommendedName>
        <fullName evidence="8">Spore germination protein</fullName>
    </recommendedName>
</protein>
<dbReference type="InterPro" id="IPR004995">
    <property type="entry name" value="Spore_Ger"/>
</dbReference>
<dbReference type="PIRSF" id="PIRSF005690">
    <property type="entry name" value="GerBA"/>
    <property type="match status" value="1"/>
</dbReference>
<keyword evidence="5" id="KW-0812">Transmembrane</keyword>
<organism evidence="6 7">
    <name type="scientific">Anaerobacillus arseniciselenatis</name>
    <dbReference type="NCBI Taxonomy" id="85682"/>
    <lineage>
        <taxon>Bacteria</taxon>
        <taxon>Bacillati</taxon>
        <taxon>Bacillota</taxon>
        <taxon>Bacilli</taxon>
        <taxon>Bacillales</taxon>
        <taxon>Bacillaceae</taxon>
        <taxon>Anaerobacillus</taxon>
    </lineage>
</organism>
<dbReference type="Proteomes" id="UP000180098">
    <property type="component" value="Unassembled WGS sequence"/>
</dbReference>
<keyword evidence="5" id="KW-1133">Transmembrane helix</keyword>
<feature type="transmembrane region" description="Helical" evidence="5">
    <location>
        <begin position="422"/>
        <end position="444"/>
    </location>
</feature>
<evidence type="ECO:0000256" key="3">
    <source>
        <dbReference type="ARBA" id="ARBA00023136"/>
    </source>
</evidence>
<evidence type="ECO:0000313" key="7">
    <source>
        <dbReference type="Proteomes" id="UP000180098"/>
    </source>
</evidence>
<proteinExistence type="inferred from homology"/>
<feature type="transmembrane region" description="Helical" evidence="5">
    <location>
        <begin position="328"/>
        <end position="350"/>
    </location>
</feature>
<sequence length="521" mass="58075">MLLLFRKRRKIKKLEQLIAEKELKQPQESVQQAPRSQGSLSGDLNENVNALRSIYDNCSDFIIRPFLIEGKEKATLLYIDGLSNIEEINANVLTPLMEIPKGQQSYELTEQEVHNLASILEKKISVSQVKEVHTYMDITNQISLGKPVILINQSVKGFSVDLGKWAKRAIEEPSAESVIRGPREGFIESIGVNIALIRRKIRSPKLKMEELEVGRITKTTIVLAYIVGLAEQTLIDEAKSRLRRIDIDGVLESEYIEELIEDNPSSPFPQILNTERVDVVASYLLEGHVAIFVDGSPFVLIAPTTLYSLFQASEDYYQRPLLSTAIRWLRYLFIVISLLLPSLYVAVLTYHHEMLPTTLLISMAASREPIPFPAVIEALLMEIMFEILREAGIRLPKQIGAAVSIVGALVIGQAAVEAGIVSAPMVMVVAVTGIASFSVPRYNAGMALRMLRFPMLILAGMLGLLGIMLGIIAIVVHLCTLRSFGVPYLSPMAPMQGQDMKDVMMRLPRWAHRSRPHLTGN</sequence>
<dbReference type="AlphaFoldDB" id="A0A1S2LRZ8"/>
<dbReference type="EMBL" id="MLQQ01000002">
    <property type="protein sequence ID" value="OIJ15282.1"/>
    <property type="molecule type" value="Genomic_DNA"/>
</dbReference>
<evidence type="ECO:0000256" key="4">
    <source>
        <dbReference type="PIRNR" id="PIRNR005690"/>
    </source>
</evidence>
<feature type="transmembrane region" description="Helical" evidence="5">
    <location>
        <begin position="456"/>
        <end position="478"/>
    </location>
</feature>
<comment type="subcellular location">
    <subcellularLocation>
        <location evidence="4">Cell membrane</location>
    </subcellularLocation>
    <subcellularLocation>
        <location evidence="1">Membrane</location>
        <topology evidence="1">Multi-pass membrane protein</topology>
    </subcellularLocation>
</comment>
<accession>A0A1S2LRZ8</accession>
<dbReference type="InterPro" id="IPR050768">
    <property type="entry name" value="UPF0353/GerABKA_families"/>
</dbReference>
<evidence type="ECO:0000313" key="6">
    <source>
        <dbReference type="EMBL" id="OIJ15282.1"/>
    </source>
</evidence>
<evidence type="ECO:0000256" key="5">
    <source>
        <dbReference type="SAM" id="Phobius"/>
    </source>
</evidence>
<keyword evidence="7" id="KW-1185">Reference proteome</keyword>
<reference evidence="6 7" key="1">
    <citation type="submission" date="2016-10" db="EMBL/GenBank/DDBJ databases">
        <title>Draft genome sequences of four alkaliphilic bacteria belonging to the Anaerobacillus genus.</title>
        <authorList>
            <person name="Bassil N.M."/>
            <person name="Lloyd J.R."/>
        </authorList>
    </citation>
    <scope>NUCLEOTIDE SEQUENCE [LARGE SCALE GENOMIC DNA]</scope>
    <source>
        <strain evidence="6 7">DSM 15340</strain>
    </source>
</reference>
<name>A0A1S2LRZ8_9BACI</name>
<dbReference type="PANTHER" id="PTHR22550">
    <property type="entry name" value="SPORE GERMINATION PROTEIN"/>
    <property type="match status" value="1"/>
</dbReference>
<keyword evidence="3 4" id="KW-0472">Membrane</keyword>
<evidence type="ECO:0008006" key="8">
    <source>
        <dbReference type="Google" id="ProtNLM"/>
    </source>
</evidence>